<keyword evidence="3" id="KW-1185">Reference proteome</keyword>
<sequence>MLVQSHAGFLSVASGDYAQWQGHGRSGDKIVSTCPTRNGENDLSGLEAGREAEVLRKDLHLGLQLCRANTLSLTRLQLALKSGDRRSTLEAIDRLHTLDTQIGRLVRRLPGHANDDPDMQVLSRHVDEQNMAIAFEKLALASAVSGPNLVSRHPSWNGGRESADELPDLPYPDEPMPDLPEHLIVADDLPYRKWLGILFGLLTFMAIAFAAVFALTA</sequence>
<keyword evidence="1" id="KW-1133">Transmembrane helix</keyword>
<evidence type="ECO:0000313" key="2">
    <source>
        <dbReference type="EMBL" id="EHJ59745.1"/>
    </source>
</evidence>
<dbReference type="eggNOG" id="ENOG5031BWC">
    <property type="taxonomic scope" value="Bacteria"/>
</dbReference>
<feature type="transmembrane region" description="Helical" evidence="1">
    <location>
        <begin position="194"/>
        <end position="215"/>
    </location>
</feature>
<comment type="caution">
    <text evidence="2">The sequence shown here is derived from an EMBL/GenBank/DDBJ whole genome shotgun (WGS) entry which is preliminary data.</text>
</comment>
<dbReference type="EMBL" id="AGFM01000054">
    <property type="protein sequence ID" value="EHJ59745.1"/>
    <property type="molecule type" value="Genomic_DNA"/>
</dbReference>
<reference evidence="2 3" key="1">
    <citation type="journal article" date="2012" name="J. Bacteriol.">
        <title>Genome sequence of benzo(a)pyrene-degrading bacterium Novosphingobium pentaromativorans US6-1.</title>
        <authorList>
            <person name="Luo Y.R."/>
            <person name="Kang S.G."/>
            <person name="Kim S.J."/>
            <person name="Kim M.R."/>
            <person name="Li N."/>
            <person name="Lee J.H."/>
            <person name="Kwon K.K."/>
        </authorList>
    </citation>
    <scope>NUCLEOTIDE SEQUENCE [LARGE SCALE GENOMIC DNA]</scope>
    <source>
        <strain evidence="2 3">US6-1</strain>
    </source>
</reference>
<gene>
    <name evidence="2" type="ORF">NSU_3327</name>
</gene>
<proteinExistence type="predicted"/>
<evidence type="ECO:0000256" key="1">
    <source>
        <dbReference type="SAM" id="Phobius"/>
    </source>
</evidence>
<dbReference type="AlphaFoldDB" id="G6EG56"/>
<keyword evidence="1" id="KW-0472">Membrane</keyword>
<organism evidence="2 3">
    <name type="scientific">Novosphingobium pentaromativorans US6-1</name>
    <dbReference type="NCBI Taxonomy" id="1088721"/>
    <lineage>
        <taxon>Bacteria</taxon>
        <taxon>Pseudomonadati</taxon>
        <taxon>Pseudomonadota</taxon>
        <taxon>Alphaproteobacteria</taxon>
        <taxon>Sphingomonadales</taxon>
        <taxon>Sphingomonadaceae</taxon>
        <taxon>Novosphingobium</taxon>
    </lineage>
</organism>
<dbReference type="Proteomes" id="UP000004030">
    <property type="component" value="Unassembled WGS sequence"/>
</dbReference>
<accession>G6EG56</accession>
<evidence type="ECO:0000313" key="3">
    <source>
        <dbReference type="Proteomes" id="UP000004030"/>
    </source>
</evidence>
<keyword evidence="1" id="KW-0812">Transmembrane</keyword>
<name>G6EG56_9SPHN</name>
<protein>
    <submittedName>
        <fullName evidence="2">Uncharacterized protein</fullName>
    </submittedName>
</protein>
<dbReference type="KEGG" id="npn:JI59_22345"/>
<dbReference type="PATRIC" id="fig|1088721.3.peg.3283"/>